<feature type="region of interest" description="Disordered" evidence="1">
    <location>
        <begin position="114"/>
        <end position="133"/>
    </location>
</feature>
<dbReference type="Proteomes" id="UP000289784">
    <property type="component" value="Unassembled WGS sequence"/>
</dbReference>
<feature type="region of interest" description="Disordered" evidence="1">
    <location>
        <begin position="22"/>
        <end position="100"/>
    </location>
</feature>
<comment type="caution">
    <text evidence="3">The sequence shown here is derived from an EMBL/GenBank/DDBJ whole genome shotgun (WGS) entry which is preliminary data.</text>
</comment>
<evidence type="ECO:0000313" key="4">
    <source>
        <dbReference type="Proteomes" id="UP000289784"/>
    </source>
</evidence>
<dbReference type="AlphaFoldDB" id="A0A4Q1JZR4"/>
<gene>
    <name evidence="3" type="ORF">EPA99_04610</name>
</gene>
<feature type="signal peptide" evidence="2">
    <location>
        <begin position="1"/>
        <end position="26"/>
    </location>
</feature>
<feature type="compositionally biased region" description="Polar residues" evidence="1">
    <location>
        <begin position="118"/>
        <end position="133"/>
    </location>
</feature>
<feature type="chain" id="PRO_5020871864" description="Classical arabinogalactan protein 4" evidence="2">
    <location>
        <begin position="27"/>
        <end position="133"/>
    </location>
</feature>
<reference evidence="3 4" key="1">
    <citation type="submission" date="2019-01" db="EMBL/GenBank/DDBJ databases">
        <title>Pseudoxanthomonas composti sp. nov., isolated from compost.</title>
        <authorList>
            <person name="Yang G."/>
        </authorList>
    </citation>
    <scope>NUCLEOTIDE SEQUENCE [LARGE SCALE GENOMIC DNA]</scope>
    <source>
        <strain evidence="3 4">GSS15</strain>
    </source>
</reference>
<evidence type="ECO:0000256" key="1">
    <source>
        <dbReference type="SAM" id="MobiDB-lite"/>
    </source>
</evidence>
<organism evidence="3 4">
    <name type="scientific">Pseudoxanthomonas composti</name>
    <dbReference type="NCBI Taxonomy" id="2137479"/>
    <lineage>
        <taxon>Bacteria</taxon>
        <taxon>Pseudomonadati</taxon>
        <taxon>Pseudomonadota</taxon>
        <taxon>Gammaproteobacteria</taxon>
        <taxon>Lysobacterales</taxon>
        <taxon>Lysobacteraceae</taxon>
        <taxon>Pseudoxanthomonas</taxon>
    </lineage>
</organism>
<keyword evidence="4" id="KW-1185">Reference proteome</keyword>
<proteinExistence type="predicted"/>
<evidence type="ECO:0008006" key="5">
    <source>
        <dbReference type="Google" id="ProtNLM"/>
    </source>
</evidence>
<evidence type="ECO:0000313" key="3">
    <source>
        <dbReference type="EMBL" id="RXR07207.1"/>
    </source>
</evidence>
<dbReference type="RefSeq" id="WP_129470022.1">
    <property type="nucleotide sequence ID" value="NZ_SAWZ01000002.1"/>
</dbReference>
<sequence length="133" mass="13741">MHKPSRRPITLATVLAIAATSPMAHAQTARPQDPNAPRLSVPAPQRPATPRLADDAAKRAVPPAIPRSGPATLKDQAPRKPEAVKPATPGVVTDRAGQPISGAVEVGTNRVLDPRTGQIHSTVPTASGAQVID</sequence>
<dbReference type="EMBL" id="SAWZ01000002">
    <property type="protein sequence ID" value="RXR07207.1"/>
    <property type="molecule type" value="Genomic_DNA"/>
</dbReference>
<evidence type="ECO:0000256" key="2">
    <source>
        <dbReference type="SAM" id="SignalP"/>
    </source>
</evidence>
<dbReference type="OrthoDB" id="5988514at2"/>
<keyword evidence="2" id="KW-0732">Signal</keyword>
<protein>
    <recommendedName>
        <fullName evidence="5">Classical arabinogalactan protein 4</fullName>
    </recommendedName>
</protein>
<name>A0A4Q1JZR4_9GAMM</name>
<accession>A0A4Q1JZR4</accession>